<dbReference type="RefSeq" id="XP_005705379.1">
    <property type="nucleotide sequence ID" value="XM_005705322.1"/>
</dbReference>
<dbReference type="SMART" id="SM00397">
    <property type="entry name" value="t_SNARE"/>
    <property type="match status" value="1"/>
</dbReference>
<evidence type="ECO:0000256" key="8">
    <source>
        <dbReference type="ARBA" id="ARBA00046280"/>
    </source>
</evidence>
<dbReference type="GO" id="GO:0000139">
    <property type="term" value="C:Golgi membrane"/>
    <property type="evidence" value="ECO:0007669"/>
    <property type="project" value="UniProtKB-SubCell"/>
</dbReference>
<evidence type="ECO:0000256" key="7">
    <source>
        <dbReference type="ARBA" id="ARBA00023136"/>
    </source>
</evidence>
<keyword evidence="6" id="KW-0333">Golgi apparatus</keyword>
<dbReference type="PANTHER" id="PTHR12791">
    <property type="entry name" value="GOLGI SNARE BET1-RELATED"/>
    <property type="match status" value="1"/>
</dbReference>
<evidence type="ECO:0000256" key="1">
    <source>
        <dbReference type="ARBA" id="ARBA00004394"/>
    </source>
</evidence>
<evidence type="ECO:0000256" key="10">
    <source>
        <dbReference type="SAM" id="Phobius"/>
    </source>
</evidence>
<dbReference type="CDD" id="cd15853">
    <property type="entry name" value="SNARE_Bet1"/>
    <property type="match status" value="1"/>
</dbReference>
<dbReference type="GeneID" id="17087700"/>
<dbReference type="InterPro" id="IPR039899">
    <property type="entry name" value="BET1_SNARE"/>
</dbReference>
<dbReference type="PROSITE" id="PS50192">
    <property type="entry name" value="T_SNARE"/>
    <property type="match status" value="1"/>
</dbReference>
<keyword evidence="4" id="KW-0653">Protein transport</keyword>
<dbReference type="OMA" id="RLMCYLI"/>
<keyword evidence="5 10" id="KW-1133">Transmembrane helix</keyword>
<dbReference type="Gramene" id="EME28859">
    <property type="protein sequence ID" value="EME28859"/>
    <property type="gene ID" value="Gasu_37440"/>
</dbReference>
<dbReference type="SUPFAM" id="SSF58038">
    <property type="entry name" value="SNARE fusion complex"/>
    <property type="match status" value="1"/>
</dbReference>
<dbReference type="EMBL" id="KB454515">
    <property type="protein sequence ID" value="EME28859.1"/>
    <property type="molecule type" value="Genomic_DNA"/>
</dbReference>
<feature type="compositionally biased region" description="Low complexity" evidence="9">
    <location>
        <begin position="36"/>
        <end position="50"/>
    </location>
</feature>
<comment type="subcellular location">
    <subcellularLocation>
        <location evidence="8">Endomembrane system</location>
        <topology evidence="8">Single-pass type IV membrane protein</topology>
    </subcellularLocation>
    <subcellularLocation>
        <location evidence="1">Golgi apparatus membrane</location>
    </subcellularLocation>
</comment>
<dbReference type="InterPro" id="IPR000727">
    <property type="entry name" value="T_SNARE_dom"/>
</dbReference>
<keyword evidence="7 10" id="KW-0472">Membrane</keyword>
<evidence type="ECO:0000256" key="6">
    <source>
        <dbReference type="ARBA" id="ARBA00023034"/>
    </source>
</evidence>
<keyword evidence="13" id="KW-1185">Reference proteome</keyword>
<accession>M2XZ74</accession>
<dbReference type="Gene3D" id="1.20.5.110">
    <property type="match status" value="1"/>
</dbReference>
<feature type="region of interest" description="Disordered" evidence="9">
    <location>
        <begin position="23"/>
        <end position="52"/>
    </location>
</feature>
<sequence>MNTHIDIWRDLWDMRKLSRVNNPMEEQRRNRQLLFGNNNTRNASSNSTGRDQAEQLFEQENNQAWDQLHGKVGSLKDIALQIGQEVNSQNQFLGNMTTSFDSVGELLSGTVNRLQRLVSERTGRHMCYLILFIFIFFLLVYLFLRN</sequence>
<feature type="domain" description="T-SNARE coiled-coil homology" evidence="11">
    <location>
        <begin position="55"/>
        <end position="117"/>
    </location>
</feature>
<dbReference type="STRING" id="130081.M2XZ74"/>
<evidence type="ECO:0000256" key="9">
    <source>
        <dbReference type="SAM" id="MobiDB-lite"/>
    </source>
</evidence>
<evidence type="ECO:0000256" key="3">
    <source>
        <dbReference type="ARBA" id="ARBA00022692"/>
    </source>
</evidence>
<evidence type="ECO:0000313" key="12">
    <source>
        <dbReference type="EMBL" id="EME28859.1"/>
    </source>
</evidence>
<feature type="transmembrane region" description="Helical" evidence="10">
    <location>
        <begin position="126"/>
        <end position="144"/>
    </location>
</feature>
<proteinExistence type="predicted"/>
<gene>
    <name evidence="12" type="ORF">Gasu_37440</name>
</gene>
<keyword evidence="12" id="KW-0675">Receptor</keyword>
<keyword evidence="3 10" id="KW-0812">Transmembrane</keyword>
<organism evidence="12 13">
    <name type="scientific">Galdieria sulphuraria</name>
    <name type="common">Red alga</name>
    <dbReference type="NCBI Taxonomy" id="130081"/>
    <lineage>
        <taxon>Eukaryota</taxon>
        <taxon>Rhodophyta</taxon>
        <taxon>Bangiophyceae</taxon>
        <taxon>Galdieriales</taxon>
        <taxon>Galdieriaceae</taxon>
        <taxon>Galdieria</taxon>
    </lineage>
</organism>
<keyword evidence="2" id="KW-0813">Transport</keyword>
<dbReference type="GO" id="GO:0015031">
    <property type="term" value="P:protein transport"/>
    <property type="evidence" value="ECO:0007669"/>
    <property type="project" value="UniProtKB-KW"/>
</dbReference>
<protein>
    <submittedName>
        <fullName evidence="12">SNAP receptor/ protein transporter</fullName>
    </submittedName>
</protein>
<evidence type="ECO:0000313" key="13">
    <source>
        <dbReference type="Proteomes" id="UP000030680"/>
    </source>
</evidence>
<dbReference type="KEGG" id="gsl:Gasu_37440"/>
<evidence type="ECO:0000256" key="5">
    <source>
        <dbReference type="ARBA" id="ARBA00022989"/>
    </source>
</evidence>
<dbReference type="AlphaFoldDB" id="M2XZ74"/>
<dbReference type="OrthoDB" id="261831at2759"/>
<dbReference type="eggNOG" id="KOG3385">
    <property type="taxonomic scope" value="Eukaryota"/>
</dbReference>
<name>M2XZ74_GALSU</name>
<reference evidence="13" key="1">
    <citation type="journal article" date="2013" name="Science">
        <title>Gene transfer from bacteria and archaea facilitated evolution of an extremophilic eukaryote.</title>
        <authorList>
            <person name="Schonknecht G."/>
            <person name="Chen W.H."/>
            <person name="Ternes C.M."/>
            <person name="Barbier G.G."/>
            <person name="Shrestha R.P."/>
            <person name="Stanke M."/>
            <person name="Brautigam A."/>
            <person name="Baker B.J."/>
            <person name="Banfield J.F."/>
            <person name="Garavito R.M."/>
            <person name="Carr K."/>
            <person name="Wilkerson C."/>
            <person name="Rensing S.A."/>
            <person name="Gagneul D."/>
            <person name="Dickenson N.E."/>
            <person name="Oesterhelt C."/>
            <person name="Lercher M.J."/>
            <person name="Weber A.P."/>
        </authorList>
    </citation>
    <scope>NUCLEOTIDE SEQUENCE [LARGE SCALE GENOMIC DNA]</scope>
    <source>
        <strain evidence="13">074W</strain>
    </source>
</reference>
<evidence type="ECO:0000256" key="2">
    <source>
        <dbReference type="ARBA" id="ARBA00022448"/>
    </source>
</evidence>
<dbReference type="Proteomes" id="UP000030680">
    <property type="component" value="Unassembled WGS sequence"/>
</dbReference>
<evidence type="ECO:0000259" key="11">
    <source>
        <dbReference type="PROSITE" id="PS50192"/>
    </source>
</evidence>
<evidence type="ECO:0000256" key="4">
    <source>
        <dbReference type="ARBA" id="ARBA00022927"/>
    </source>
</evidence>